<dbReference type="EnsemblPlants" id="LPERR03G13040.1">
    <property type="protein sequence ID" value="LPERR03G13040.1"/>
    <property type="gene ID" value="LPERR03G13040"/>
</dbReference>
<dbReference type="GO" id="GO:0020037">
    <property type="term" value="F:heme binding"/>
    <property type="evidence" value="ECO:0007669"/>
    <property type="project" value="InterPro"/>
</dbReference>
<reference evidence="9 10" key="1">
    <citation type="submission" date="2012-08" db="EMBL/GenBank/DDBJ databases">
        <title>Oryza genome evolution.</title>
        <authorList>
            <person name="Wing R.A."/>
        </authorList>
    </citation>
    <scope>NUCLEOTIDE SEQUENCE</scope>
</reference>
<keyword evidence="6" id="KW-1133">Transmembrane helix</keyword>
<evidence type="ECO:0000313" key="10">
    <source>
        <dbReference type="Proteomes" id="UP000032180"/>
    </source>
</evidence>
<organism evidence="9 10">
    <name type="scientific">Leersia perrieri</name>
    <dbReference type="NCBI Taxonomy" id="77586"/>
    <lineage>
        <taxon>Eukaryota</taxon>
        <taxon>Viridiplantae</taxon>
        <taxon>Streptophyta</taxon>
        <taxon>Embryophyta</taxon>
        <taxon>Tracheophyta</taxon>
        <taxon>Spermatophyta</taxon>
        <taxon>Magnoliopsida</taxon>
        <taxon>Liliopsida</taxon>
        <taxon>Poales</taxon>
        <taxon>Poaceae</taxon>
        <taxon>BOP clade</taxon>
        <taxon>Oryzoideae</taxon>
        <taxon>Oryzeae</taxon>
        <taxon>Oryzinae</taxon>
        <taxon>Leersia</taxon>
    </lineage>
</organism>
<keyword evidence="10" id="KW-1185">Reference proteome</keyword>
<feature type="domain" description="Cytochrome c-552/DMSO reductase-like haem-binding" evidence="8">
    <location>
        <begin position="52"/>
        <end position="334"/>
    </location>
</feature>
<accession>A0A0D9VT89</accession>
<reference evidence="10" key="2">
    <citation type="submission" date="2013-12" db="EMBL/GenBank/DDBJ databases">
        <authorList>
            <person name="Yu Y."/>
            <person name="Lee S."/>
            <person name="de Baynast K."/>
            <person name="Wissotski M."/>
            <person name="Liu L."/>
            <person name="Talag J."/>
            <person name="Goicoechea J."/>
            <person name="Angelova A."/>
            <person name="Jetty R."/>
            <person name="Kudrna D."/>
            <person name="Golser W."/>
            <person name="Rivera L."/>
            <person name="Zhang J."/>
            <person name="Wing R."/>
        </authorList>
    </citation>
    <scope>NUCLEOTIDE SEQUENCE</scope>
</reference>
<dbReference type="Proteomes" id="UP000032180">
    <property type="component" value="Chromosome 3"/>
</dbReference>
<keyword evidence="2" id="KW-0349">Heme</keyword>
<dbReference type="eggNOG" id="ENOG502R92T">
    <property type="taxonomic scope" value="Eukaryota"/>
</dbReference>
<dbReference type="STRING" id="77586.A0A0D9VT89"/>
<dbReference type="InterPro" id="IPR019020">
    <property type="entry name" value="Cyt-c552/DMSO_Rdtase_haem-bd"/>
</dbReference>
<evidence type="ECO:0000256" key="5">
    <source>
        <dbReference type="ARBA" id="ARBA00023004"/>
    </source>
</evidence>
<keyword evidence="1" id="KW-0813">Transport</keyword>
<dbReference type="AlphaFoldDB" id="A0A0D9VT89"/>
<dbReference type="Gene3D" id="2.60.40.1190">
    <property type="match status" value="1"/>
</dbReference>
<evidence type="ECO:0000256" key="1">
    <source>
        <dbReference type="ARBA" id="ARBA00022448"/>
    </source>
</evidence>
<keyword evidence="6" id="KW-0812">Transmembrane</keyword>
<name>A0A0D9VT89_9ORYZ</name>
<dbReference type="SMART" id="SM00887">
    <property type="entry name" value="EB_dh"/>
    <property type="match status" value="1"/>
</dbReference>
<feature type="transmembrane region" description="Helical" evidence="6">
    <location>
        <begin position="363"/>
        <end position="386"/>
    </location>
</feature>
<keyword evidence="3" id="KW-0479">Metal-binding</keyword>
<evidence type="ECO:0000313" key="9">
    <source>
        <dbReference type="EnsemblPlants" id="LPERR03G13040.1"/>
    </source>
</evidence>
<evidence type="ECO:0000256" key="7">
    <source>
        <dbReference type="SAM" id="SignalP"/>
    </source>
</evidence>
<dbReference type="GO" id="GO:0046872">
    <property type="term" value="F:metal ion binding"/>
    <property type="evidence" value="ECO:0007669"/>
    <property type="project" value="UniProtKB-KW"/>
</dbReference>
<evidence type="ECO:0000259" key="8">
    <source>
        <dbReference type="SMART" id="SM00887"/>
    </source>
</evidence>
<protein>
    <recommendedName>
        <fullName evidence="8">Cytochrome c-552/DMSO reductase-like haem-binding domain-containing protein</fullName>
    </recommendedName>
</protein>
<keyword evidence="6" id="KW-0472">Membrane</keyword>
<evidence type="ECO:0000256" key="6">
    <source>
        <dbReference type="SAM" id="Phobius"/>
    </source>
</evidence>
<feature type="signal peptide" evidence="7">
    <location>
        <begin position="1"/>
        <end position="19"/>
    </location>
</feature>
<evidence type="ECO:0000256" key="2">
    <source>
        <dbReference type="ARBA" id="ARBA00022617"/>
    </source>
</evidence>
<dbReference type="PANTHER" id="PTHR36044">
    <property type="entry name" value="HEME BINDING PROTEIN"/>
    <property type="match status" value="1"/>
</dbReference>
<evidence type="ECO:0000256" key="3">
    <source>
        <dbReference type="ARBA" id="ARBA00022723"/>
    </source>
</evidence>
<dbReference type="HOGENOM" id="CLU_047664_0_0_1"/>
<dbReference type="PANTHER" id="PTHR36044:SF1">
    <property type="entry name" value="HEME BINDING PROTEIN"/>
    <property type="match status" value="1"/>
</dbReference>
<proteinExistence type="predicted"/>
<feature type="chain" id="PRO_5002348332" description="Cytochrome c-552/DMSO reductase-like haem-binding domain-containing protein" evidence="7">
    <location>
        <begin position="20"/>
        <end position="401"/>
    </location>
</feature>
<dbReference type="Gramene" id="LPERR03G13040.1">
    <property type="protein sequence ID" value="LPERR03G13040.1"/>
    <property type="gene ID" value="LPERR03G13040"/>
</dbReference>
<keyword evidence="7" id="KW-0732">Signal</keyword>
<dbReference type="Pfam" id="PF09459">
    <property type="entry name" value="EB_dh"/>
    <property type="match status" value="1"/>
</dbReference>
<sequence>MRLLALLVTAAALVAAAAAHEHHGEAPTCAGGGGGRVLAEFRPGEVTVDGHSADWDGVEASEFALLPALDPDEDKAYAGGKVSVKVCASFTLCTIYGLDWLLRKRMRILRNQADRRIETVLDVEMAVHDGVNIFFMLKVDGDYAYTKGENTKCPSVALMFKVGEKATYYNMGGCKDMPGSCTSKSCRGYEVDIMHFSIGNAIPGRLYGGNHIDNADGNGGDRFGHLVDVYAWNPHCRHLDGIGPKENNSNAQNDWHGAWWHSSLTFHSGFVDDDSPYGKQDEKGTYYFEFSRPLRTMDRFQQDAQFTIGEASSIAVAFWYPNDGKPWSKSQHYSASCDWLVLDIQPSLEAAQYRPAPNRSWDAATAFALLLSVVAICISVFVGYGASKNKNNVQFTPLEQI</sequence>
<keyword evidence="4" id="KW-0249">Electron transport</keyword>
<keyword evidence="5" id="KW-0408">Iron</keyword>
<evidence type="ECO:0000256" key="4">
    <source>
        <dbReference type="ARBA" id="ARBA00022982"/>
    </source>
</evidence>
<reference evidence="9" key="3">
    <citation type="submission" date="2015-04" db="UniProtKB">
        <authorList>
            <consortium name="EnsemblPlants"/>
        </authorList>
    </citation>
    <scope>IDENTIFICATION</scope>
</reference>